<evidence type="ECO:0000256" key="5">
    <source>
        <dbReference type="ARBA" id="ARBA00023004"/>
    </source>
</evidence>
<keyword evidence="6 7" id="KW-0503">Monooxygenase</keyword>
<dbReference type="GO" id="GO:0005506">
    <property type="term" value="F:iron ion binding"/>
    <property type="evidence" value="ECO:0007669"/>
    <property type="project" value="InterPro"/>
</dbReference>
<evidence type="ECO:0000256" key="6">
    <source>
        <dbReference type="ARBA" id="ARBA00023033"/>
    </source>
</evidence>
<dbReference type="GO" id="GO:0036199">
    <property type="term" value="F:cholest-4-en-3-one 26-monooxygenase activity"/>
    <property type="evidence" value="ECO:0007669"/>
    <property type="project" value="TreeGrafter"/>
</dbReference>
<dbReference type="InterPro" id="IPR017972">
    <property type="entry name" value="Cyt_P450_CS"/>
</dbReference>
<accession>A0A1G9TF70</accession>
<sequence length="410" mass="45178">MHIDLLDPGPFGRNDFWAALTWLRANDPVHWHPEPGAGDKGFWVLGKHRDVVRVYADSDTFSSAQGMRLGSDPAAVSAVAQRMLIVSDAPHHTRLKRALHQAFGPQQMPRLEGLVTRVVGELVAEAAEVEELDFIDLAKQLPNRVVCAMMGIPRADWAWIGALTTDAFDSPDETVRSNAHSEIFLYFMELLAERRARPGDDLVSQIAHDTLVDEGDGTERPLSDEEIVFNCNGVLSGANETTRYSAAGAVHMFAELPGQWELLRSLGPAGIAPAVEEILRWTTPGVHALRTAVRDTEVNGTRIAAGDRVTLWNASANRDEDVFTDPHAFRVDRRPNRHVAFGHGRHLCLGARLARFELGALLTEMLGSLDGFELTGPALFNSSNFTWGIRSLPVRLLRSRVSAPRERAAL</sequence>
<dbReference type="PANTHER" id="PTHR46696">
    <property type="entry name" value="P450, PUTATIVE (EUROFUNG)-RELATED"/>
    <property type="match status" value="1"/>
</dbReference>
<keyword evidence="4 7" id="KW-0560">Oxidoreductase</keyword>
<dbReference type="SUPFAM" id="SSF48264">
    <property type="entry name" value="Cytochrome P450"/>
    <property type="match status" value="1"/>
</dbReference>
<dbReference type="InterPro" id="IPR002397">
    <property type="entry name" value="Cyt_P450_B"/>
</dbReference>
<protein>
    <submittedName>
        <fullName evidence="8">Cytochrome P450</fullName>
    </submittedName>
</protein>
<dbReference type="InterPro" id="IPR001128">
    <property type="entry name" value="Cyt_P450"/>
</dbReference>
<evidence type="ECO:0000256" key="2">
    <source>
        <dbReference type="ARBA" id="ARBA00022617"/>
    </source>
</evidence>
<dbReference type="CDD" id="cd11033">
    <property type="entry name" value="CYP142-like"/>
    <property type="match status" value="1"/>
</dbReference>
<evidence type="ECO:0000256" key="3">
    <source>
        <dbReference type="ARBA" id="ARBA00022723"/>
    </source>
</evidence>
<dbReference type="RefSeq" id="WP_093654696.1">
    <property type="nucleotide sequence ID" value="NZ_FNHI01000008.1"/>
</dbReference>
<evidence type="ECO:0000313" key="8">
    <source>
        <dbReference type="EMBL" id="SDM46347.1"/>
    </source>
</evidence>
<dbReference type="Gene3D" id="1.10.630.10">
    <property type="entry name" value="Cytochrome P450"/>
    <property type="match status" value="1"/>
</dbReference>
<comment type="similarity">
    <text evidence="1 7">Belongs to the cytochrome P450 family.</text>
</comment>
<reference evidence="9" key="1">
    <citation type="submission" date="2016-10" db="EMBL/GenBank/DDBJ databases">
        <authorList>
            <person name="Varghese N."/>
            <person name="Submissions S."/>
        </authorList>
    </citation>
    <scope>NUCLEOTIDE SEQUENCE [LARGE SCALE GENOMIC DNA]</scope>
    <source>
        <strain evidence="9">CGMCC 4.7042</strain>
    </source>
</reference>
<dbReference type="PANTHER" id="PTHR46696:SF4">
    <property type="entry name" value="BIOTIN BIOSYNTHESIS CYTOCHROME P450"/>
    <property type="match status" value="1"/>
</dbReference>
<proteinExistence type="inferred from homology"/>
<dbReference type="Proteomes" id="UP000199063">
    <property type="component" value="Unassembled WGS sequence"/>
</dbReference>
<dbReference type="InterPro" id="IPR036396">
    <property type="entry name" value="Cyt_P450_sf"/>
</dbReference>
<gene>
    <name evidence="8" type="ORF">SAMN05444921_108244</name>
</gene>
<evidence type="ECO:0000256" key="4">
    <source>
        <dbReference type="ARBA" id="ARBA00023002"/>
    </source>
</evidence>
<keyword evidence="2 7" id="KW-0349">Heme</keyword>
<dbReference type="STRING" id="1196353.SAMN05444921_108244"/>
<dbReference type="GO" id="GO:0020037">
    <property type="term" value="F:heme binding"/>
    <property type="evidence" value="ECO:0007669"/>
    <property type="project" value="InterPro"/>
</dbReference>
<evidence type="ECO:0000256" key="1">
    <source>
        <dbReference type="ARBA" id="ARBA00010617"/>
    </source>
</evidence>
<dbReference type="EMBL" id="FNHI01000008">
    <property type="protein sequence ID" value="SDM46347.1"/>
    <property type="molecule type" value="Genomic_DNA"/>
</dbReference>
<organism evidence="8 9">
    <name type="scientific">Streptomyces wuyuanensis</name>
    <dbReference type="NCBI Taxonomy" id="1196353"/>
    <lineage>
        <taxon>Bacteria</taxon>
        <taxon>Bacillati</taxon>
        <taxon>Actinomycetota</taxon>
        <taxon>Actinomycetes</taxon>
        <taxon>Kitasatosporales</taxon>
        <taxon>Streptomycetaceae</taxon>
        <taxon>Streptomyces</taxon>
    </lineage>
</organism>
<dbReference type="PRINTS" id="PR00359">
    <property type="entry name" value="BP450"/>
</dbReference>
<dbReference type="GO" id="GO:0006707">
    <property type="term" value="P:cholesterol catabolic process"/>
    <property type="evidence" value="ECO:0007669"/>
    <property type="project" value="TreeGrafter"/>
</dbReference>
<dbReference type="GeneID" id="40830218"/>
<evidence type="ECO:0000313" key="9">
    <source>
        <dbReference type="Proteomes" id="UP000199063"/>
    </source>
</evidence>
<name>A0A1G9TF70_9ACTN</name>
<dbReference type="OrthoDB" id="5241086at2"/>
<dbReference type="GO" id="GO:0008395">
    <property type="term" value="F:steroid hydroxylase activity"/>
    <property type="evidence" value="ECO:0007669"/>
    <property type="project" value="TreeGrafter"/>
</dbReference>
<evidence type="ECO:0000256" key="7">
    <source>
        <dbReference type="RuleBase" id="RU000461"/>
    </source>
</evidence>
<dbReference type="AlphaFoldDB" id="A0A1G9TF70"/>
<dbReference type="Pfam" id="PF00067">
    <property type="entry name" value="p450"/>
    <property type="match status" value="1"/>
</dbReference>
<dbReference type="PROSITE" id="PS00086">
    <property type="entry name" value="CYTOCHROME_P450"/>
    <property type="match status" value="1"/>
</dbReference>
<keyword evidence="5 7" id="KW-0408">Iron</keyword>
<keyword evidence="9" id="KW-1185">Reference proteome</keyword>
<dbReference type="FunFam" id="1.10.630.10:FF:000018">
    <property type="entry name" value="Cytochrome P450 monooxygenase"/>
    <property type="match status" value="1"/>
</dbReference>
<keyword evidence="3 7" id="KW-0479">Metal-binding</keyword>